<dbReference type="EMBL" id="OX596111">
    <property type="protein sequence ID" value="CAI9704763.1"/>
    <property type="molecule type" value="Genomic_DNA"/>
</dbReference>
<protein>
    <submittedName>
        <fullName evidence="1">Uncharacterized protein</fullName>
    </submittedName>
</protein>
<proteinExistence type="predicted"/>
<reference evidence="1" key="1">
    <citation type="submission" date="2023-05" db="EMBL/GenBank/DDBJ databases">
        <authorList>
            <consortium name="ELIXIR-Norway"/>
        </authorList>
    </citation>
    <scope>NUCLEOTIDE SEQUENCE</scope>
</reference>
<accession>A0ACB0EWV8</accession>
<gene>
    <name evidence="1" type="ORF">MRATA1EN3_LOCUS15976</name>
</gene>
<dbReference type="Proteomes" id="UP001162501">
    <property type="component" value="Chromosome 27"/>
</dbReference>
<evidence type="ECO:0000313" key="1">
    <source>
        <dbReference type="EMBL" id="CAI9704763.1"/>
    </source>
</evidence>
<name>A0ACB0EWV8_RANTA</name>
<sequence length="161" mass="16629">MRAGTPAVILDLRERGLHCAQFARAPAAAASLDFRIGGRPGAEAESTPALQGFRDPGSVLGEGDAVQAAPSGIPREEGRGCKTAPLPPAPRGLRTGSQDAHTRAHARTLLPVPSPQPGIPQGKRPRDREAPEEAFVSCPDGEGAGMRSAGAAKDARQYGQP</sequence>
<organism evidence="1 2">
    <name type="scientific">Rangifer tarandus platyrhynchus</name>
    <name type="common">Svalbard reindeer</name>
    <dbReference type="NCBI Taxonomy" id="3082113"/>
    <lineage>
        <taxon>Eukaryota</taxon>
        <taxon>Metazoa</taxon>
        <taxon>Chordata</taxon>
        <taxon>Craniata</taxon>
        <taxon>Vertebrata</taxon>
        <taxon>Euteleostomi</taxon>
        <taxon>Mammalia</taxon>
        <taxon>Eutheria</taxon>
        <taxon>Laurasiatheria</taxon>
        <taxon>Artiodactyla</taxon>
        <taxon>Ruminantia</taxon>
        <taxon>Pecora</taxon>
        <taxon>Cervidae</taxon>
        <taxon>Odocoileinae</taxon>
        <taxon>Rangifer</taxon>
    </lineage>
</organism>
<evidence type="ECO:0000313" key="2">
    <source>
        <dbReference type="Proteomes" id="UP001162501"/>
    </source>
</evidence>